<evidence type="ECO:0000256" key="2">
    <source>
        <dbReference type="ARBA" id="ARBA00023125"/>
    </source>
</evidence>
<sequence>MSSKLQAEQKKANSKHMSTGKSDVPMKSATGKSATINPDTSTPNDSKTQDKCIAEGCQNLAVADSEWDCEYCSISCCYDHCKFTFNAWLESNKKTKAKTSTISSTHENVASTSNQHSGPVNP</sequence>
<comment type="subcellular location">
    <subcellularLocation>
        <location evidence="1">Nucleus</location>
    </subcellularLocation>
</comment>
<dbReference type="GO" id="GO:0031490">
    <property type="term" value="F:chromatin DNA binding"/>
    <property type="evidence" value="ECO:0007669"/>
    <property type="project" value="TreeGrafter"/>
</dbReference>
<evidence type="ECO:0000256" key="3">
    <source>
        <dbReference type="ARBA" id="ARBA00023242"/>
    </source>
</evidence>
<evidence type="ECO:0000256" key="1">
    <source>
        <dbReference type="ARBA" id="ARBA00004123"/>
    </source>
</evidence>
<dbReference type="GeneID" id="112681900"/>
<evidence type="ECO:0000256" key="4">
    <source>
        <dbReference type="SAM" id="MobiDB-lite"/>
    </source>
</evidence>
<organism evidence="5 6">
    <name type="scientific">Sipha flava</name>
    <name type="common">yellow sugarcane aphid</name>
    <dbReference type="NCBI Taxonomy" id="143950"/>
    <lineage>
        <taxon>Eukaryota</taxon>
        <taxon>Metazoa</taxon>
        <taxon>Ecdysozoa</taxon>
        <taxon>Arthropoda</taxon>
        <taxon>Hexapoda</taxon>
        <taxon>Insecta</taxon>
        <taxon>Pterygota</taxon>
        <taxon>Neoptera</taxon>
        <taxon>Paraneoptera</taxon>
        <taxon>Hemiptera</taxon>
        <taxon>Sternorrhyncha</taxon>
        <taxon>Aphidomorpha</taxon>
        <taxon>Aphidoidea</taxon>
        <taxon>Aphididae</taxon>
        <taxon>Sipha</taxon>
    </lineage>
</organism>
<evidence type="ECO:0000313" key="6">
    <source>
        <dbReference type="RefSeq" id="XP_025408025.1"/>
    </source>
</evidence>
<feature type="compositionally biased region" description="Polar residues" evidence="4">
    <location>
        <begin position="30"/>
        <end position="46"/>
    </location>
</feature>
<protein>
    <submittedName>
        <fullName evidence="6">Uncharacterized protein LOC112681900 isoform X1</fullName>
    </submittedName>
</protein>
<feature type="compositionally biased region" description="Polar residues" evidence="4">
    <location>
        <begin position="106"/>
        <end position="122"/>
    </location>
</feature>
<feature type="region of interest" description="Disordered" evidence="4">
    <location>
        <begin position="1"/>
        <end position="48"/>
    </location>
</feature>
<dbReference type="OrthoDB" id="10027956at2759"/>
<keyword evidence="3" id="KW-0539">Nucleus</keyword>
<dbReference type="Proteomes" id="UP000694846">
    <property type="component" value="Unplaced"/>
</dbReference>
<accession>A0A8B8FCG3</accession>
<dbReference type="InterPro" id="IPR051365">
    <property type="entry name" value="TOX_HMG-box_domain"/>
</dbReference>
<gene>
    <name evidence="6" type="primary">LOC112681900</name>
</gene>
<dbReference type="AlphaFoldDB" id="A0A8B8FCG3"/>
<proteinExistence type="predicted"/>
<name>A0A8B8FCG3_9HEMI</name>
<dbReference type="PANTHER" id="PTHR45781">
    <property type="entry name" value="AGAP000281-PA"/>
    <property type="match status" value="1"/>
</dbReference>
<dbReference type="RefSeq" id="XP_025408025.1">
    <property type="nucleotide sequence ID" value="XM_025552240.1"/>
</dbReference>
<dbReference type="PANTHER" id="PTHR45781:SF1">
    <property type="entry name" value="HMG BOX DOMAIN-CONTAINING PROTEIN"/>
    <property type="match status" value="1"/>
</dbReference>
<dbReference type="GO" id="GO:0006357">
    <property type="term" value="P:regulation of transcription by RNA polymerase II"/>
    <property type="evidence" value="ECO:0007669"/>
    <property type="project" value="TreeGrafter"/>
</dbReference>
<feature type="region of interest" description="Disordered" evidence="4">
    <location>
        <begin position="96"/>
        <end position="122"/>
    </location>
</feature>
<keyword evidence="2" id="KW-0238">DNA-binding</keyword>
<keyword evidence="5" id="KW-1185">Reference proteome</keyword>
<dbReference type="GO" id="GO:0005634">
    <property type="term" value="C:nucleus"/>
    <property type="evidence" value="ECO:0007669"/>
    <property type="project" value="UniProtKB-SubCell"/>
</dbReference>
<evidence type="ECO:0000313" key="5">
    <source>
        <dbReference type="Proteomes" id="UP000694846"/>
    </source>
</evidence>
<reference evidence="6" key="1">
    <citation type="submission" date="2025-08" db="UniProtKB">
        <authorList>
            <consortium name="RefSeq"/>
        </authorList>
    </citation>
    <scope>IDENTIFICATION</scope>
    <source>
        <tissue evidence="6">Whole body</tissue>
    </source>
</reference>